<comment type="caution">
    <text evidence="1">The sequence shown here is derived from an EMBL/GenBank/DDBJ whole genome shotgun (WGS) entry which is preliminary data.</text>
</comment>
<evidence type="ECO:0000313" key="2">
    <source>
        <dbReference type="Proteomes" id="UP000485058"/>
    </source>
</evidence>
<name>A0A6A0AJA3_HAELA</name>
<gene>
    <name evidence="1" type="ORF">HaLaN_31899</name>
</gene>
<reference evidence="1 2" key="1">
    <citation type="submission" date="2020-02" db="EMBL/GenBank/DDBJ databases">
        <title>Draft genome sequence of Haematococcus lacustris strain NIES-144.</title>
        <authorList>
            <person name="Morimoto D."/>
            <person name="Nakagawa S."/>
            <person name="Yoshida T."/>
            <person name="Sawayama S."/>
        </authorList>
    </citation>
    <scope>NUCLEOTIDE SEQUENCE [LARGE SCALE GENOMIC DNA]</scope>
    <source>
        <strain evidence="1 2">NIES-144</strain>
    </source>
</reference>
<dbReference type="Proteomes" id="UP000485058">
    <property type="component" value="Unassembled WGS sequence"/>
</dbReference>
<protein>
    <submittedName>
        <fullName evidence="1">Uncharacterized protein</fullName>
    </submittedName>
</protein>
<dbReference type="EMBL" id="BLLF01006912">
    <property type="protein sequence ID" value="GFH32648.1"/>
    <property type="molecule type" value="Genomic_DNA"/>
</dbReference>
<keyword evidence="2" id="KW-1185">Reference proteome</keyword>
<organism evidence="1 2">
    <name type="scientific">Haematococcus lacustris</name>
    <name type="common">Green alga</name>
    <name type="synonym">Haematococcus pluvialis</name>
    <dbReference type="NCBI Taxonomy" id="44745"/>
    <lineage>
        <taxon>Eukaryota</taxon>
        <taxon>Viridiplantae</taxon>
        <taxon>Chlorophyta</taxon>
        <taxon>core chlorophytes</taxon>
        <taxon>Chlorophyceae</taxon>
        <taxon>CS clade</taxon>
        <taxon>Chlamydomonadales</taxon>
        <taxon>Haematococcaceae</taxon>
        <taxon>Haematococcus</taxon>
    </lineage>
</organism>
<sequence length="37" mass="4269">VNFVSVRTELFFFELQELVIEFNQDLAFYIDTGPGLG</sequence>
<feature type="non-terminal residue" evidence="1">
    <location>
        <position position="1"/>
    </location>
</feature>
<proteinExistence type="predicted"/>
<dbReference type="AlphaFoldDB" id="A0A6A0AJA3"/>
<evidence type="ECO:0000313" key="1">
    <source>
        <dbReference type="EMBL" id="GFH32648.1"/>
    </source>
</evidence>
<accession>A0A6A0AJA3</accession>